<keyword evidence="2" id="KW-1133">Transmembrane helix</keyword>
<gene>
    <name evidence="3" type="ORF">RB614_12850</name>
</gene>
<evidence type="ECO:0000256" key="2">
    <source>
        <dbReference type="SAM" id="Phobius"/>
    </source>
</evidence>
<dbReference type="EMBL" id="JAVHUY010000010">
    <property type="protein sequence ID" value="MDQ7905414.1"/>
    <property type="molecule type" value="Genomic_DNA"/>
</dbReference>
<sequence length="230" mass="23827">MRGSRRNRVRPDEAERLLATGRDPTPPELDRLLAAATAPPRPQELTGLEAALTAFEEAGRDERPAQAPAPPRLRMLRPLAAAAAVSVLLVGGVAVAAETGYLPGTDPPPARESLAPRDAPPSSAPAPASPSAASRPATRPPSPSASPSAAAPAVVKLCRTWEDRHRKGKPMKLEELRELAREAGGEDRIPAFCAPLLRPHGKPPVTPGPPTATDHPGKGKGPKNDGGPAG</sequence>
<accession>A0ABU0ZEC6</accession>
<feature type="region of interest" description="Disordered" evidence="1">
    <location>
        <begin position="99"/>
        <end position="153"/>
    </location>
</feature>
<name>A0ABU0ZEC6_9ACTN</name>
<proteinExistence type="predicted"/>
<feature type="transmembrane region" description="Helical" evidence="2">
    <location>
        <begin position="79"/>
        <end position="97"/>
    </location>
</feature>
<protein>
    <submittedName>
        <fullName evidence="3">Uncharacterized protein</fullName>
    </submittedName>
</protein>
<dbReference type="RefSeq" id="WP_308712684.1">
    <property type="nucleotide sequence ID" value="NZ_JAVHUY010000010.1"/>
</dbReference>
<evidence type="ECO:0000256" key="1">
    <source>
        <dbReference type="SAM" id="MobiDB-lite"/>
    </source>
</evidence>
<organism evidence="3 4">
    <name type="scientific">Phytohabitans maris</name>
    <dbReference type="NCBI Taxonomy" id="3071409"/>
    <lineage>
        <taxon>Bacteria</taxon>
        <taxon>Bacillati</taxon>
        <taxon>Actinomycetota</taxon>
        <taxon>Actinomycetes</taxon>
        <taxon>Micromonosporales</taxon>
        <taxon>Micromonosporaceae</taxon>
    </lineage>
</organism>
<dbReference type="Proteomes" id="UP001230908">
    <property type="component" value="Unassembled WGS sequence"/>
</dbReference>
<keyword evidence="4" id="KW-1185">Reference proteome</keyword>
<evidence type="ECO:0000313" key="4">
    <source>
        <dbReference type="Proteomes" id="UP001230908"/>
    </source>
</evidence>
<reference evidence="3 4" key="1">
    <citation type="submission" date="2023-08" db="EMBL/GenBank/DDBJ databases">
        <title>Phytohabitans sansha sp. nov., isolated from marine sediment.</title>
        <authorList>
            <person name="Zhao Y."/>
            <person name="Yi K."/>
        </authorList>
    </citation>
    <scope>NUCLEOTIDE SEQUENCE [LARGE SCALE GENOMIC DNA]</scope>
    <source>
        <strain evidence="3 4">ZYX-F-186</strain>
    </source>
</reference>
<evidence type="ECO:0000313" key="3">
    <source>
        <dbReference type="EMBL" id="MDQ7905414.1"/>
    </source>
</evidence>
<feature type="region of interest" description="Disordered" evidence="1">
    <location>
        <begin position="194"/>
        <end position="230"/>
    </location>
</feature>
<feature type="compositionally biased region" description="Pro residues" evidence="1">
    <location>
        <begin position="118"/>
        <end position="128"/>
    </location>
</feature>
<comment type="caution">
    <text evidence="3">The sequence shown here is derived from an EMBL/GenBank/DDBJ whole genome shotgun (WGS) entry which is preliminary data.</text>
</comment>
<keyword evidence="2" id="KW-0812">Transmembrane</keyword>
<keyword evidence="2" id="KW-0472">Membrane</keyword>
<feature type="region of interest" description="Disordered" evidence="1">
    <location>
        <begin position="1"/>
        <end position="29"/>
    </location>
</feature>
<feature type="region of interest" description="Disordered" evidence="1">
    <location>
        <begin position="53"/>
        <end position="72"/>
    </location>
</feature>